<gene>
    <name evidence="2" type="ORF">Hsar01_02004</name>
</gene>
<keyword evidence="3" id="KW-1185">Reference proteome</keyword>
<proteinExistence type="predicted"/>
<comment type="caution">
    <text evidence="2">The sequence shown here is derived from an EMBL/GenBank/DDBJ whole genome shotgun (WGS) entry which is preliminary data.</text>
</comment>
<accession>A0ABP9UMI7</accession>
<evidence type="ECO:0000313" key="2">
    <source>
        <dbReference type="EMBL" id="GAA5482780.1"/>
    </source>
</evidence>
<protein>
    <recommendedName>
        <fullName evidence="1">Transposase IS200-like domain-containing protein</fullName>
    </recommendedName>
</protein>
<dbReference type="Proteomes" id="UP001476282">
    <property type="component" value="Unassembled WGS sequence"/>
</dbReference>
<organism evidence="2 3">
    <name type="scientific">Haloferula sargassicola</name>
    <dbReference type="NCBI Taxonomy" id="490096"/>
    <lineage>
        <taxon>Bacteria</taxon>
        <taxon>Pseudomonadati</taxon>
        <taxon>Verrucomicrobiota</taxon>
        <taxon>Verrucomicrobiia</taxon>
        <taxon>Verrucomicrobiales</taxon>
        <taxon>Verrucomicrobiaceae</taxon>
        <taxon>Haloferula</taxon>
    </lineage>
</organism>
<dbReference type="SUPFAM" id="SSF143422">
    <property type="entry name" value="Transposase IS200-like"/>
    <property type="match status" value="1"/>
</dbReference>
<evidence type="ECO:0000259" key="1">
    <source>
        <dbReference type="SMART" id="SM01321"/>
    </source>
</evidence>
<dbReference type="EMBL" id="BAABRI010000010">
    <property type="protein sequence ID" value="GAA5482780.1"/>
    <property type="molecule type" value="Genomic_DNA"/>
</dbReference>
<dbReference type="InterPro" id="IPR036515">
    <property type="entry name" value="Transposase_17_sf"/>
</dbReference>
<dbReference type="PANTHER" id="PTHR36966:SF1">
    <property type="entry name" value="REP-ASSOCIATED TYROSINE TRANSPOSASE"/>
    <property type="match status" value="1"/>
</dbReference>
<dbReference type="PANTHER" id="PTHR36966">
    <property type="entry name" value="REP-ASSOCIATED TYROSINE TRANSPOSASE"/>
    <property type="match status" value="1"/>
</dbReference>
<dbReference type="InterPro" id="IPR052715">
    <property type="entry name" value="RAYT_transposase"/>
</dbReference>
<dbReference type="InterPro" id="IPR002686">
    <property type="entry name" value="Transposase_17"/>
</dbReference>
<sequence length="199" mass="24104">MYLWRRLTPSQRAELLHFRQKQQRPWHRPPHFRSEEIRHYHIAAACYNHQPHIGRDPQRLDDFTDSLLTLLPEEPAAWCILPNHYHLLIRTDDLKFLLKELSRHHGRTSFRWNADDQTRGRKVWHGISDRRLRSSGHFWATLNYIHHNPVHHGYVEKWTDWPWSSAASYLTELGRENAEQIWRTHPLGHYGQKWDDPKL</sequence>
<dbReference type="Gene3D" id="3.30.70.1290">
    <property type="entry name" value="Transposase IS200-like"/>
    <property type="match status" value="1"/>
</dbReference>
<feature type="domain" description="Transposase IS200-like" evidence="1">
    <location>
        <begin position="35"/>
        <end position="148"/>
    </location>
</feature>
<dbReference type="RefSeq" id="WP_353566909.1">
    <property type="nucleotide sequence ID" value="NZ_BAABRI010000010.1"/>
</dbReference>
<evidence type="ECO:0000313" key="3">
    <source>
        <dbReference type="Proteomes" id="UP001476282"/>
    </source>
</evidence>
<reference evidence="2 3" key="1">
    <citation type="submission" date="2024-02" db="EMBL/GenBank/DDBJ databases">
        <title>Haloferula sargassicola NBRC 104335.</title>
        <authorList>
            <person name="Ichikawa N."/>
            <person name="Katano-Makiyama Y."/>
            <person name="Hidaka K."/>
        </authorList>
    </citation>
    <scope>NUCLEOTIDE SEQUENCE [LARGE SCALE GENOMIC DNA]</scope>
    <source>
        <strain evidence="2 3">NBRC 104335</strain>
    </source>
</reference>
<name>A0ABP9UMI7_9BACT</name>
<dbReference type="SMART" id="SM01321">
    <property type="entry name" value="Y1_Tnp"/>
    <property type="match status" value="1"/>
</dbReference>